<dbReference type="Gene3D" id="1.10.10.10">
    <property type="entry name" value="Winged helix-like DNA-binding domain superfamily/Winged helix DNA-binding domain"/>
    <property type="match status" value="1"/>
</dbReference>
<evidence type="ECO:0000256" key="8">
    <source>
        <dbReference type="HAMAP-Rule" id="MF_00772"/>
    </source>
</evidence>
<gene>
    <name evidence="12" type="ordered locus">Rru_A3358</name>
</gene>
<dbReference type="InterPro" id="IPR008332">
    <property type="entry name" value="MethylG_MeTrfase_N"/>
</dbReference>
<accession>Q2RNZ3</accession>
<dbReference type="InterPro" id="IPR014048">
    <property type="entry name" value="MethylDNA_cys_MeTrfase_DNA-bd"/>
</dbReference>
<dbReference type="InterPro" id="IPR036217">
    <property type="entry name" value="MethylDNA_cys_MeTrfase_DNAb"/>
</dbReference>
<dbReference type="InterPro" id="IPR036631">
    <property type="entry name" value="MGMT_N_sf"/>
</dbReference>
<evidence type="ECO:0000313" key="13">
    <source>
        <dbReference type="Proteomes" id="UP000001929"/>
    </source>
</evidence>
<dbReference type="GO" id="GO:0005737">
    <property type="term" value="C:cytoplasm"/>
    <property type="evidence" value="ECO:0007669"/>
    <property type="project" value="UniProtKB-SubCell"/>
</dbReference>
<dbReference type="HOGENOM" id="CLU_000445_52_2_5"/>
<keyword evidence="2 8" id="KW-0963">Cytoplasm</keyword>
<protein>
    <recommendedName>
        <fullName evidence="8">Methylated-DNA--protein-cysteine methyltransferase</fullName>
        <ecNumber evidence="8">2.1.1.63</ecNumber>
    </recommendedName>
    <alternativeName>
        <fullName evidence="8">6-O-methylguanine-DNA methyltransferase</fullName>
        <shortName evidence="8">MGMT</shortName>
    </alternativeName>
    <alternativeName>
        <fullName evidence="8">O-6-methylguanine-DNA-alkyltransferase</fullName>
    </alternativeName>
</protein>
<dbReference type="HAMAP" id="MF_00772">
    <property type="entry name" value="OGT"/>
    <property type="match status" value="1"/>
</dbReference>
<dbReference type="EC" id="2.1.1.63" evidence="8"/>
<dbReference type="CDD" id="cd06445">
    <property type="entry name" value="ATase"/>
    <property type="match status" value="1"/>
</dbReference>
<dbReference type="STRING" id="269796.Rru_A3358"/>
<evidence type="ECO:0000256" key="2">
    <source>
        <dbReference type="ARBA" id="ARBA00022490"/>
    </source>
</evidence>
<evidence type="ECO:0000256" key="6">
    <source>
        <dbReference type="ARBA" id="ARBA00023204"/>
    </source>
</evidence>
<comment type="function">
    <text evidence="8">Involved in the cellular defense against the biological effects of O6-methylguanine (O6-MeG) and O4-methylthymine (O4-MeT) in DNA. Repairs the methylated nucleobase in DNA by stoichiometrically transferring the methyl group to a cysteine residue in the enzyme. This is a suicide reaction: the enzyme is irreversibly inactivated.</text>
</comment>
<evidence type="ECO:0000256" key="1">
    <source>
        <dbReference type="ARBA" id="ARBA00001286"/>
    </source>
</evidence>
<dbReference type="InterPro" id="IPR023546">
    <property type="entry name" value="MGMT"/>
</dbReference>
<proteinExistence type="inferred from homology"/>
<sequence>MTPLFIDRPDSPLGRLLVVADDQSLRGVDFADNEARLMRLLEVGDGAALIPKDDPLGASSALAAYFAGDLTALDALPVHYGGTPFQNRVWKALRTIAFGQTLSYAALAERIGAPGACRAVGRANGLNPLSLVLPCHRVIGGSGALTGYAGGLARKAWLLRHEGLAIEGFRLAPAPRLSDVENCRPPIPGAGRPTPAPFRRHP</sequence>
<evidence type="ECO:0000256" key="4">
    <source>
        <dbReference type="ARBA" id="ARBA00022679"/>
    </source>
</evidence>
<feature type="region of interest" description="Disordered" evidence="9">
    <location>
        <begin position="182"/>
        <end position="202"/>
    </location>
</feature>
<evidence type="ECO:0000256" key="9">
    <source>
        <dbReference type="SAM" id="MobiDB-lite"/>
    </source>
</evidence>
<dbReference type="GO" id="GO:0006307">
    <property type="term" value="P:DNA alkylation repair"/>
    <property type="evidence" value="ECO:0007669"/>
    <property type="project" value="UniProtKB-UniRule"/>
</dbReference>
<dbReference type="AlphaFoldDB" id="Q2RNZ3"/>
<dbReference type="RefSeq" id="WP_011391105.1">
    <property type="nucleotide sequence ID" value="NC_007643.1"/>
</dbReference>
<evidence type="ECO:0000259" key="11">
    <source>
        <dbReference type="Pfam" id="PF02870"/>
    </source>
</evidence>
<dbReference type="PROSITE" id="PS00374">
    <property type="entry name" value="MGMT"/>
    <property type="match status" value="1"/>
</dbReference>
<comment type="catalytic activity">
    <reaction evidence="7 8">
        <text>a 6-O-methyl-2'-deoxyguanosine in DNA + L-cysteinyl-[protein] = S-methyl-L-cysteinyl-[protein] + a 2'-deoxyguanosine in DNA</text>
        <dbReference type="Rhea" id="RHEA:24000"/>
        <dbReference type="Rhea" id="RHEA-COMP:10131"/>
        <dbReference type="Rhea" id="RHEA-COMP:10132"/>
        <dbReference type="Rhea" id="RHEA-COMP:11367"/>
        <dbReference type="Rhea" id="RHEA-COMP:11368"/>
        <dbReference type="ChEBI" id="CHEBI:29950"/>
        <dbReference type="ChEBI" id="CHEBI:82612"/>
        <dbReference type="ChEBI" id="CHEBI:85445"/>
        <dbReference type="ChEBI" id="CHEBI:85448"/>
        <dbReference type="EC" id="2.1.1.63"/>
    </reaction>
</comment>
<comment type="miscellaneous">
    <text evidence="8">This enzyme catalyzes only one turnover and therefore is not strictly catalytic. According to one definition, an enzyme is a biocatalyst that acts repeatedly and over many reaction cycles.</text>
</comment>
<keyword evidence="5 8" id="KW-0227">DNA damage</keyword>
<dbReference type="PANTHER" id="PTHR10815">
    <property type="entry name" value="METHYLATED-DNA--PROTEIN-CYSTEINE METHYLTRANSFERASE"/>
    <property type="match status" value="1"/>
</dbReference>
<evidence type="ECO:0000313" key="12">
    <source>
        <dbReference type="EMBL" id="ABC24152.1"/>
    </source>
</evidence>
<dbReference type="eggNOG" id="COG0350">
    <property type="taxonomic scope" value="Bacteria"/>
</dbReference>
<dbReference type="FunFam" id="1.10.10.10:FF:000337">
    <property type="entry name" value="Methylated-DNA--protein-cysteine methyltransferase"/>
    <property type="match status" value="1"/>
</dbReference>
<dbReference type="EMBL" id="CP000230">
    <property type="protein sequence ID" value="ABC24152.1"/>
    <property type="molecule type" value="Genomic_DNA"/>
</dbReference>
<keyword evidence="6 8" id="KW-0234">DNA repair</keyword>
<dbReference type="InterPro" id="IPR036388">
    <property type="entry name" value="WH-like_DNA-bd_sf"/>
</dbReference>
<comment type="similarity">
    <text evidence="8">Belongs to the MGMT family.</text>
</comment>
<dbReference type="Proteomes" id="UP000001929">
    <property type="component" value="Chromosome"/>
</dbReference>
<keyword evidence="4 8" id="KW-0808">Transferase</keyword>
<dbReference type="NCBIfam" id="TIGR00589">
    <property type="entry name" value="ogt"/>
    <property type="match status" value="1"/>
</dbReference>
<dbReference type="GO" id="GO:0003908">
    <property type="term" value="F:methylated-DNA-[protein]-cysteine S-methyltransferase activity"/>
    <property type="evidence" value="ECO:0007669"/>
    <property type="project" value="UniProtKB-UniRule"/>
</dbReference>
<organism evidence="12 13">
    <name type="scientific">Rhodospirillum rubrum (strain ATCC 11170 / ATH 1.1.1 / DSM 467 / LMG 4362 / NCIMB 8255 / S1)</name>
    <dbReference type="NCBI Taxonomy" id="269796"/>
    <lineage>
        <taxon>Bacteria</taxon>
        <taxon>Pseudomonadati</taxon>
        <taxon>Pseudomonadota</taxon>
        <taxon>Alphaproteobacteria</taxon>
        <taxon>Rhodospirillales</taxon>
        <taxon>Rhodospirillaceae</taxon>
        <taxon>Rhodospirillum</taxon>
    </lineage>
</organism>
<reference evidence="12 13" key="1">
    <citation type="journal article" date="2011" name="Stand. Genomic Sci.">
        <title>Complete genome sequence of Rhodospirillum rubrum type strain (S1).</title>
        <authorList>
            <person name="Munk A.C."/>
            <person name="Copeland A."/>
            <person name="Lucas S."/>
            <person name="Lapidus A."/>
            <person name="Del Rio T.G."/>
            <person name="Barry K."/>
            <person name="Detter J.C."/>
            <person name="Hammon N."/>
            <person name="Israni S."/>
            <person name="Pitluck S."/>
            <person name="Brettin T."/>
            <person name="Bruce D."/>
            <person name="Han C."/>
            <person name="Tapia R."/>
            <person name="Gilna P."/>
            <person name="Schmutz J."/>
            <person name="Larimer F."/>
            <person name="Land M."/>
            <person name="Kyrpides N.C."/>
            <person name="Mavromatis K."/>
            <person name="Richardson P."/>
            <person name="Rohde M."/>
            <person name="Goker M."/>
            <person name="Klenk H.P."/>
            <person name="Zhang Y."/>
            <person name="Roberts G.P."/>
            <person name="Reslewic S."/>
            <person name="Schwartz D.C."/>
        </authorList>
    </citation>
    <scope>NUCLEOTIDE SEQUENCE [LARGE SCALE GENOMIC DNA]</scope>
    <source>
        <strain evidence="13">ATCC 11170 / ATH 1.1.1 / DSM 467 / LMG 4362 / NCIMB 8255 / S1</strain>
    </source>
</reference>
<feature type="domain" description="Methylated-DNA-[protein]-cysteine S-methyltransferase DNA binding" evidence="10">
    <location>
        <begin position="84"/>
        <end position="163"/>
    </location>
</feature>
<dbReference type="Pfam" id="PF01035">
    <property type="entry name" value="DNA_binding_1"/>
    <property type="match status" value="1"/>
</dbReference>
<dbReference type="SUPFAM" id="SSF53155">
    <property type="entry name" value="Methylated DNA-protein cysteine methyltransferase domain"/>
    <property type="match status" value="1"/>
</dbReference>
<dbReference type="EnsemblBacteria" id="ABC24152">
    <property type="protein sequence ID" value="ABC24152"/>
    <property type="gene ID" value="Rru_A3358"/>
</dbReference>
<comment type="catalytic activity">
    <reaction evidence="1 8">
        <text>a 4-O-methyl-thymidine in DNA + L-cysteinyl-[protein] = a thymidine in DNA + S-methyl-L-cysteinyl-[protein]</text>
        <dbReference type="Rhea" id="RHEA:53428"/>
        <dbReference type="Rhea" id="RHEA-COMP:10131"/>
        <dbReference type="Rhea" id="RHEA-COMP:10132"/>
        <dbReference type="Rhea" id="RHEA-COMP:13555"/>
        <dbReference type="Rhea" id="RHEA-COMP:13556"/>
        <dbReference type="ChEBI" id="CHEBI:29950"/>
        <dbReference type="ChEBI" id="CHEBI:82612"/>
        <dbReference type="ChEBI" id="CHEBI:137386"/>
        <dbReference type="ChEBI" id="CHEBI:137387"/>
        <dbReference type="EC" id="2.1.1.63"/>
    </reaction>
</comment>
<dbReference type="Pfam" id="PF02870">
    <property type="entry name" value="Methyltransf_1N"/>
    <property type="match status" value="1"/>
</dbReference>
<evidence type="ECO:0000256" key="7">
    <source>
        <dbReference type="ARBA" id="ARBA00049348"/>
    </source>
</evidence>
<dbReference type="PANTHER" id="PTHR10815:SF5">
    <property type="entry name" value="METHYLATED-DNA--PROTEIN-CYSTEINE METHYLTRANSFERASE"/>
    <property type="match status" value="1"/>
</dbReference>
<dbReference type="GO" id="GO:0032259">
    <property type="term" value="P:methylation"/>
    <property type="evidence" value="ECO:0007669"/>
    <property type="project" value="UniProtKB-KW"/>
</dbReference>
<keyword evidence="3 8" id="KW-0489">Methyltransferase</keyword>
<dbReference type="InterPro" id="IPR001497">
    <property type="entry name" value="MethylDNA_cys_MeTrfase_AS"/>
</dbReference>
<dbReference type="Gene3D" id="3.30.160.70">
    <property type="entry name" value="Methylated DNA-protein cysteine methyltransferase domain"/>
    <property type="match status" value="1"/>
</dbReference>
<feature type="active site" description="Nucleophile; methyl group acceptor" evidence="8">
    <location>
        <position position="135"/>
    </location>
</feature>
<dbReference type="SUPFAM" id="SSF46767">
    <property type="entry name" value="Methylated DNA-protein cysteine methyltransferase, C-terminal domain"/>
    <property type="match status" value="1"/>
</dbReference>
<dbReference type="PhylomeDB" id="Q2RNZ3"/>
<keyword evidence="13" id="KW-1185">Reference proteome</keyword>
<evidence type="ECO:0000259" key="10">
    <source>
        <dbReference type="Pfam" id="PF01035"/>
    </source>
</evidence>
<evidence type="ECO:0000256" key="3">
    <source>
        <dbReference type="ARBA" id="ARBA00022603"/>
    </source>
</evidence>
<feature type="domain" description="Methylguanine DNA methyltransferase ribonuclease-like" evidence="11">
    <location>
        <begin position="10"/>
        <end position="79"/>
    </location>
</feature>
<name>Q2RNZ3_RHORT</name>
<evidence type="ECO:0000256" key="5">
    <source>
        <dbReference type="ARBA" id="ARBA00022763"/>
    </source>
</evidence>
<dbReference type="KEGG" id="rru:Rru_A3358"/>
<comment type="subcellular location">
    <subcellularLocation>
        <location evidence="8">Cytoplasm</location>
    </subcellularLocation>
</comment>